<dbReference type="GO" id="GO:0005546">
    <property type="term" value="F:phosphatidylinositol-4,5-bisphosphate binding"/>
    <property type="evidence" value="ECO:0007669"/>
    <property type="project" value="TreeGrafter"/>
</dbReference>
<feature type="domain" description="ENTH" evidence="3">
    <location>
        <begin position="1"/>
        <end position="126"/>
    </location>
</feature>
<evidence type="ECO:0000313" key="4">
    <source>
        <dbReference type="EMBL" id="CCE93475.1"/>
    </source>
</evidence>
<dbReference type="GO" id="GO:0005886">
    <property type="term" value="C:plasma membrane"/>
    <property type="evidence" value="ECO:0007669"/>
    <property type="project" value="EnsemblFungi"/>
</dbReference>
<dbReference type="GO" id="GO:0072583">
    <property type="term" value="P:clathrin-dependent endocytosis"/>
    <property type="evidence" value="ECO:0007669"/>
    <property type="project" value="InterPro"/>
</dbReference>
<dbReference type="InterPro" id="IPR013809">
    <property type="entry name" value="ENTH"/>
</dbReference>
<keyword evidence="5" id="KW-1185">Reference proteome</keyword>
<feature type="region of interest" description="Disordered" evidence="2">
    <location>
        <begin position="263"/>
        <end position="284"/>
    </location>
</feature>
<dbReference type="SUPFAM" id="SSF48464">
    <property type="entry name" value="ENTH/VHS domain"/>
    <property type="match status" value="1"/>
</dbReference>
<dbReference type="PANTHER" id="PTHR22951:SF5">
    <property type="entry name" value="PHOSPHATIDYLINOSITOL-BINDING CLATHRIN ASSEMBLY PROTEIN LAP"/>
    <property type="match status" value="1"/>
</dbReference>
<dbReference type="STRING" id="1076872.G8ZYK0"/>
<dbReference type="GO" id="GO:0032050">
    <property type="term" value="F:clathrin heavy chain binding"/>
    <property type="evidence" value="ECO:0007669"/>
    <property type="project" value="TreeGrafter"/>
</dbReference>
<dbReference type="Gene3D" id="1.20.58.150">
    <property type="entry name" value="ANTH domain"/>
    <property type="match status" value="1"/>
</dbReference>
<dbReference type="RefSeq" id="XP_003682686.1">
    <property type="nucleotide sequence ID" value="XM_003682638.1"/>
</dbReference>
<keyword evidence="1" id="KW-0175">Coiled coil</keyword>
<evidence type="ECO:0000256" key="1">
    <source>
        <dbReference type="SAM" id="Coils"/>
    </source>
</evidence>
<dbReference type="CDD" id="cd16988">
    <property type="entry name" value="ANTH_N_YAP180"/>
    <property type="match status" value="1"/>
</dbReference>
<evidence type="ECO:0000313" key="5">
    <source>
        <dbReference type="Proteomes" id="UP000005627"/>
    </source>
</evidence>
<proteinExistence type="predicted"/>
<dbReference type="OrthoDB" id="44015at2759"/>
<dbReference type="Proteomes" id="UP000005627">
    <property type="component" value="Chromosome 7"/>
</dbReference>
<dbReference type="InParanoid" id="G8ZYK0"/>
<feature type="coiled-coil region" evidence="1">
    <location>
        <begin position="459"/>
        <end position="509"/>
    </location>
</feature>
<dbReference type="eggNOG" id="KOG0251">
    <property type="taxonomic scope" value="Eukaryota"/>
</dbReference>
<dbReference type="KEGG" id="tdl:TDEL_0G01080"/>
<protein>
    <recommendedName>
        <fullName evidence="3">ENTH domain-containing protein</fullName>
    </recommendedName>
</protein>
<organism evidence="4 5">
    <name type="scientific">Torulaspora delbrueckii</name>
    <name type="common">Yeast</name>
    <name type="synonym">Candida colliculosa</name>
    <dbReference type="NCBI Taxonomy" id="4950"/>
    <lineage>
        <taxon>Eukaryota</taxon>
        <taxon>Fungi</taxon>
        <taxon>Dikarya</taxon>
        <taxon>Ascomycota</taxon>
        <taxon>Saccharomycotina</taxon>
        <taxon>Saccharomycetes</taxon>
        <taxon>Saccharomycetales</taxon>
        <taxon>Saccharomycetaceae</taxon>
        <taxon>Torulaspora</taxon>
    </lineage>
</organism>
<evidence type="ECO:0000256" key="2">
    <source>
        <dbReference type="SAM" id="MobiDB-lite"/>
    </source>
</evidence>
<dbReference type="EMBL" id="HE616748">
    <property type="protein sequence ID" value="CCE93475.1"/>
    <property type="molecule type" value="Genomic_DNA"/>
</dbReference>
<dbReference type="SMART" id="SM00273">
    <property type="entry name" value="ENTH"/>
    <property type="match status" value="1"/>
</dbReference>
<accession>G8ZYK0</accession>
<name>G8ZYK0_TORDE</name>
<dbReference type="HOGENOM" id="CLU_025901_0_0_1"/>
<feature type="region of interest" description="Disordered" evidence="2">
    <location>
        <begin position="373"/>
        <end position="395"/>
    </location>
</feature>
<dbReference type="GeneID" id="11504533"/>
<dbReference type="FunCoup" id="G8ZYK0">
    <property type="interactions" value="347"/>
</dbReference>
<dbReference type="GO" id="GO:0030136">
    <property type="term" value="C:clathrin-coated vesicle"/>
    <property type="evidence" value="ECO:0007669"/>
    <property type="project" value="InterPro"/>
</dbReference>
<sequence>MTTYMKLVKGATKIKMAPPKPKYIEPILLGTTDPAEFREIVRALDTRISDTAWTIVYKSLIVVHLMFRDGDRNVAIRYYSDHLSFFQLSEITKSAKWASGDIRALERYNQYLRTRCKEYANTGIDYVRDGYSSLKSVQGKGIRTALDHVESLELQIESLIRNRYSQFDLSNSLLLCAFKLLVQDLLALYNCLNEGIITLLEAFFELSHRDAERTLELYKTFVDLTEDVVKYLKSGKAVGMKIPVIKHITTKLIRSLEEHLRDDQKNHSTFSNESKDAAQSNASLAQKKLEQIRKQKQLLEQQLQNQQLLVSPSVPQQPYNPFGQQQDTFTFEQQVPQPTGNPFLTMNDLPQQQTGFYSANQITPAFTGAGFGGYSNEQLHPSQTGSNNPFSLEPAATGNLLLQNPFTQPTFQPVQEQHTQVNPFQQSQLMSAQTAPNLMQQNYDTTGYNQQQNTGYNPFQLQQQQLQQQQLQQQQLQQQQLQQLQQLQQQQQQQQQQQLQQQQQMYNQNPNLIDI</sequence>
<dbReference type="GO" id="GO:0005905">
    <property type="term" value="C:clathrin-coated pit"/>
    <property type="evidence" value="ECO:0007669"/>
    <property type="project" value="TreeGrafter"/>
</dbReference>
<dbReference type="Gene3D" id="1.25.40.90">
    <property type="match status" value="1"/>
</dbReference>
<dbReference type="Pfam" id="PF07651">
    <property type="entry name" value="ANTH"/>
    <property type="match status" value="1"/>
</dbReference>
<gene>
    <name evidence="4" type="primary">TDEL0G01080</name>
    <name evidence="4" type="ORF">TDEL_0G01080</name>
</gene>
<dbReference type="PANTHER" id="PTHR22951">
    <property type="entry name" value="CLATHRIN ASSEMBLY PROTEIN"/>
    <property type="match status" value="1"/>
</dbReference>
<dbReference type="AlphaFoldDB" id="G8ZYK0"/>
<dbReference type="GO" id="GO:0005545">
    <property type="term" value="F:1-phosphatidylinositol binding"/>
    <property type="evidence" value="ECO:0007669"/>
    <property type="project" value="InterPro"/>
</dbReference>
<dbReference type="InterPro" id="IPR011417">
    <property type="entry name" value="ANTH_dom"/>
</dbReference>
<dbReference type="GO" id="GO:0048268">
    <property type="term" value="P:clathrin coat assembly"/>
    <property type="evidence" value="ECO:0007669"/>
    <property type="project" value="InterPro"/>
</dbReference>
<dbReference type="GO" id="GO:0006900">
    <property type="term" value="P:vesicle budding from membrane"/>
    <property type="evidence" value="ECO:0007669"/>
    <property type="project" value="TreeGrafter"/>
</dbReference>
<dbReference type="InterPro" id="IPR045192">
    <property type="entry name" value="AP180-like"/>
</dbReference>
<dbReference type="GO" id="GO:0000149">
    <property type="term" value="F:SNARE binding"/>
    <property type="evidence" value="ECO:0007669"/>
    <property type="project" value="TreeGrafter"/>
</dbReference>
<dbReference type="SUPFAM" id="SSF89009">
    <property type="entry name" value="GAT-like domain"/>
    <property type="match status" value="1"/>
</dbReference>
<feature type="compositionally biased region" description="Polar residues" evidence="2">
    <location>
        <begin position="267"/>
        <end position="284"/>
    </location>
</feature>
<dbReference type="InterPro" id="IPR008942">
    <property type="entry name" value="ENTH_VHS"/>
</dbReference>
<reference evidence="4 5" key="1">
    <citation type="journal article" date="2011" name="Proc. Natl. Acad. Sci. U.S.A.">
        <title>Evolutionary erosion of yeast sex chromosomes by mating-type switching accidents.</title>
        <authorList>
            <person name="Gordon J.L."/>
            <person name="Armisen D."/>
            <person name="Proux-Wera E."/>
            <person name="Oheigeartaigh S.S."/>
            <person name="Byrne K.P."/>
            <person name="Wolfe K.H."/>
        </authorList>
    </citation>
    <scope>NUCLEOTIDE SEQUENCE [LARGE SCALE GENOMIC DNA]</scope>
    <source>
        <strain evidence="5">ATCC 10662 / CBS 1146 / NBRC 0425 / NCYC 2629 / NRRL Y-866</strain>
    </source>
</reference>
<dbReference type="InterPro" id="IPR014712">
    <property type="entry name" value="ANTH_dom_sf"/>
</dbReference>
<dbReference type="PROSITE" id="PS50942">
    <property type="entry name" value="ENTH"/>
    <property type="match status" value="1"/>
</dbReference>
<feature type="compositionally biased region" description="Polar residues" evidence="2">
    <location>
        <begin position="375"/>
        <end position="390"/>
    </location>
</feature>
<evidence type="ECO:0000259" key="3">
    <source>
        <dbReference type="PROSITE" id="PS50942"/>
    </source>
</evidence>